<name>D2UYA8_NAEGR</name>
<dbReference type="VEuPathDB" id="AmoebaDB:NAEGRDRAFT_61407"/>
<dbReference type="GeneID" id="8855372"/>
<evidence type="ECO:0000256" key="1">
    <source>
        <dbReference type="SAM" id="Phobius"/>
    </source>
</evidence>
<keyword evidence="1" id="KW-0812">Transmembrane</keyword>
<keyword evidence="1" id="KW-0472">Membrane</keyword>
<dbReference type="EMBL" id="GG738845">
    <property type="protein sequence ID" value="EFC50441.1"/>
    <property type="molecule type" value="Genomic_DNA"/>
</dbReference>
<dbReference type="InParanoid" id="D2UYA8"/>
<gene>
    <name evidence="2" type="ORF">NAEGRDRAFT_61407</name>
</gene>
<protein>
    <submittedName>
        <fullName evidence="2">Predicted protein</fullName>
    </submittedName>
</protein>
<feature type="transmembrane region" description="Helical" evidence="1">
    <location>
        <begin position="6"/>
        <end position="27"/>
    </location>
</feature>
<feature type="transmembrane region" description="Helical" evidence="1">
    <location>
        <begin position="39"/>
        <end position="58"/>
    </location>
</feature>
<feature type="transmembrane region" description="Helical" evidence="1">
    <location>
        <begin position="64"/>
        <end position="84"/>
    </location>
</feature>
<evidence type="ECO:0000313" key="3">
    <source>
        <dbReference type="Proteomes" id="UP000006671"/>
    </source>
</evidence>
<dbReference type="RefSeq" id="XP_002683185.1">
    <property type="nucleotide sequence ID" value="XM_002683139.1"/>
</dbReference>
<dbReference type="KEGG" id="ngr:NAEGRDRAFT_61407"/>
<dbReference type="AlphaFoldDB" id="D2UYA8"/>
<keyword evidence="3" id="KW-1185">Reference proteome</keyword>
<keyword evidence="1" id="KW-1133">Transmembrane helix</keyword>
<organism evidence="3">
    <name type="scientific">Naegleria gruberi</name>
    <name type="common">Amoeba</name>
    <dbReference type="NCBI Taxonomy" id="5762"/>
    <lineage>
        <taxon>Eukaryota</taxon>
        <taxon>Discoba</taxon>
        <taxon>Heterolobosea</taxon>
        <taxon>Tetramitia</taxon>
        <taxon>Eutetramitia</taxon>
        <taxon>Vahlkampfiidae</taxon>
        <taxon>Naegleria</taxon>
    </lineage>
</organism>
<accession>D2UYA8</accession>
<reference evidence="2 3" key="1">
    <citation type="journal article" date="2010" name="Cell">
        <title>The genome of Naegleria gruberi illuminates early eukaryotic versatility.</title>
        <authorList>
            <person name="Fritz-Laylin L.K."/>
            <person name="Prochnik S.E."/>
            <person name="Ginger M.L."/>
            <person name="Dacks J.B."/>
            <person name="Carpenter M.L."/>
            <person name="Field M.C."/>
            <person name="Kuo A."/>
            <person name="Paredez A."/>
            <person name="Chapman J."/>
            <person name="Pham J."/>
            <person name="Shu S."/>
            <person name="Neupane R."/>
            <person name="Cipriano M."/>
            <person name="Mancuso J."/>
            <person name="Tu H."/>
            <person name="Salamov A."/>
            <person name="Lindquist E."/>
            <person name="Shapiro H."/>
            <person name="Lucas S."/>
            <person name="Grigoriev I.V."/>
            <person name="Cande W.Z."/>
            <person name="Fulton C."/>
            <person name="Rokhsar D.S."/>
            <person name="Dawson S.C."/>
        </authorList>
    </citation>
    <scope>NUCLEOTIDE SEQUENCE [LARGE SCALE GENOMIC DNA]</scope>
    <source>
        <strain evidence="2 3">NEG-M</strain>
    </source>
</reference>
<evidence type="ECO:0000313" key="2">
    <source>
        <dbReference type="EMBL" id="EFC50441.1"/>
    </source>
</evidence>
<proteinExistence type="predicted"/>
<sequence>MILHLGLILVFGWSILYFFVMFITCSLDRKSLIENAMTCIYGIFMISSPIAFYVLLGLGFSSGYIAIPCCVFFLTLLLYGMNYLNYLEDFFTMNEDKLPFS</sequence>
<dbReference type="Proteomes" id="UP000006671">
    <property type="component" value="Unassembled WGS sequence"/>
</dbReference>